<dbReference type="InterPro" id="IPR034660">
    <property type="entry name" value="DinB/YfiT-like"/>
</dbReference>
<gene>
    <name evidence="2" type="ORF">ACFFK0_04485</name>
</gene>
<dbReference type="Pfam" id="PF12867">
    <property type="entry name" value="DinB_2"/>
    <property type="match status" value="1"/>
</dbReference>
<name>A0ABV6DGG5_9BACL</name>
<dbReference type="Gene3D" id="1.20.120.450">
    <property type="entry name" value="dinb family like domain"/>
    <property type="match status" value="1"/>
</dbReference>
<accession>A0ABV6DGG5</accession>
<comment type="caution">
    <text evidence="2">The sequence shown here is derived from an EMBL/GenBank/DDBJ whole genome shotgun (WGS) entry which is preliminary data.</text>
</comment>
<dbReference type="RefSeq" id="WP_377468708.1">
    <property type="nucleotide sequence ID" value="NZ_JBHLWN010000022.1"/>
</dbReference>
<organism evidence="2 3">
    <name type="scientific">Paenibacillus chartarius</name>
    <dbReference type="NCBI Taxonomy" id="747481"/>
    <lineage>
        <taxon>Bacteria</taxon>
        <taxon>Bacillati</taxon>
        <taxon>Bacillota</taxon>
        <taxon>Bacilli</taxon>
        <taxon>Bacillales</taxon>
        <taxon>Paenibacillaceae</taxon>
        <taxon>Paenibacillus</taxon>
    </lineage>
</organism>
<dbReference type="Proteomes" id="UP001589776">
    <property type="component" value="Unassembled WGS sequence"/>
</dbReference>
<keyword evidence="3" id="KW-1185">Reference proteome</keyword>
<proteinExistence type="predicted"/>
<evidence type="ECO:0000313" key="2">
    <source>
        <dbReference type="EMBL" id="MFC0211717.1"/>
    </source>
</evidence>
<dbReference type="InterPro" id="IPR024775">
    <property type="entry name" value="DinB-like"/>
</dbReference>
<sequence length="174" mass="19256">MAGKPKQGDYAPHFEAYIGLAAEGDLKGQLLQQERDTIEVFAKLSDEQGEFRYAADKWSLKEVLGHMTDTERVMTYRLLRIARGDTTPLPGFDENLFVANTDFGRRTITELLEEFRAVRAATLALLGGVTAEELERSGTVSGNRITAHALAYVAAGHALHHLNIVRDRYLPGLA</sequence>
<feature type="domain" description="DinB-like" evidence="1">
    <location>
        <begin position="29"/>
        <end position="164"/>
    </location>
</feature>
<evidence type="ECO:0000259" key="1">
    <source>
        <dbReference type="Pfam" id="PF12867"/>
    </source>
</evidence>
<dbReference type="SUPFAM" id="SSF109854">
    <property type="entry name" value="DinB/YfiT-like putative metalloenzymes"/>
    <property type="match status" value="1"/>
</dbReference>
<reference evidence="2 3" key="1">
    <citation type="submission" date="2024-09" db="EMBL/GenBank/DDBJ databases">
        <authorList>
            <person name="Sun Q."/>
            <person name="Mori K."/>
        </authorList>
    </citation>
    <scope>NUCLEOTIDE SEQUENCE [LARGE SCALE GENOMIC DNA]</scope>
    <source>
        <strain evidence="2 3">CCM 7759</strain>
    </source>
</reference>
<protein>
    <submittedName>
        <fullName evidence="2">DinB family protein</fullName>
    </submittedName>
</protein>
<evidence type="ECO:0000313" key="3">
    <source>
        <dbReference type="Proteomes" id="UP001589776"/>
    </source>
</evidence>
<dbReference type="EMBL" id="JBHLWN010000022">
    <property type="protein sequence ID" value="MFC0211717.1"/>
    <property type="molecule type" value="Genomic_DNA"/>
</dbReference>